<dbReference type="CDD" id="cd01672">
    <property type="entry name" value="TMPK"/>
    <property type="match status" value="1"/>
</dbReference>
<evidence type="ECO:0000313" key="14">
    <source>
        <dbReference type="Proteomes" id="UP000824249"/>
    </source>
</evidence>
<dbReference type="GO" id="GO:0006233">
    <property type="term" value="P:dTDP biosynthetic process"/>
    <property type="evidence" value="ECO:0007669"/>
    <property type="project" value="InterPro"/>
</dbReference>
<evidence type="ECO:0000256" key="9">
    <source>
        <dbReference type="ARBA" id="ARBA00048743"/>
    </source>
</evidence>
<keyword evidence="7 11" id="KW-0418">Kinase</keyword>
<accession>A0A9D1VTL7</accession>
<comment type="function">
    <text evidence="10 11">Phosphorylation of dTMP to form dTDP in both de novo and salvage pathways of dTTP synthesis.</text>
</comment>
<evidence type="ECO:0000256" key="6">
    <source>
        <dbReference type="ARBA" id="ARBA00022741"/>
    </source>
</evidence>
<dbReference type="GO" id="GO:0005524">
    <property type="term" value="F:ATP binding"/>
    <property type="evidence" value="ECO:0007669"/>
    <property type="project" value="UniProtKB-UniRule"/>
</dbReference>
<reference evidence="13" key="2">
    <citation type="submission" date="2021-04" db="EMBL/GenBank/DDBJ databases">
        <authorList>
            <person name="Gilroy R."/>
        </authorList>
    </citation>
    <scope>NUCLEOTIDE SEQUENCE</scope>
    <source>
        <strain evidence="13">26628</strain>
    </source>
</reference>
<dbReference type="GO" id="GO:0004798">
    <property type="term" value="F:dTMP kinase activity"/>
    <property type="evidence" value="ECO:0007669"/>
    <property type="project" value="UniProtKB-UniRule"/>
</dbReference>
<evidence type="ECO:0000256" key="4">
    <source>
        <dbReference type="ARBA" id="ARBA00022679"/>
    </source>
</evidence>
<organism evidence="13 14">
    <name type="scientific">Candidatus Borkfalkia faecigallinarum</name>
    <dbReference type="NCBI Taxonomy" id="2838509"/>
    <lineage>
        <taxon>Bacteria</taxon>
        <taxon>Bacillati</taxon>
        <taxon>Bacillota</taxon>
        <taxon>Clostridia</taxon>
        <taxon>Christensenellales</taxon>
        <taxon>Christensenellaceae</taxon>
        <taxon>Candidatus Borkfalkia</taxon>
    </lineage>
</organism>
<evidence type="ECO:0000256" key="3">
    <source>
        <dbReference type="ARBA" id="ARBA00017144"/>
    </source>
</evidence>
<protein>
    <recommendedName>
        <fullName evidence="3 11">Thymidylate kinase</fullName>
        <ecNumber evidence="2 11">2.7.4.9</ecNumber>
    </recommendedName>
    <alternativeName>
        <fullName evidence="11">dTMP kinase</fullName>
    </alternativeName>
</protein>
<dbReference type="PANTHER" id="PTHR10344">
    <property type="entry name" value="THYMIDYLATE KINASE"/>
    <property type="match status" value="1"/>
</dbReference>
<reference evidence="13" key="1">
    <citation type="journal article" date="2021" name="PeerJ">
        <title>Extensive microbial diversity within the chicken gut microbiome revealed by metagenomics and culture.</title>
        <authorList>
            <person name="Gilroy R."/>
            <person name="Ravi A."/>
            <person name="Getino M."/>
            <person name="Pursley I."/>
            <person name="Horton D.L."/>
            <person name="Alikhan N.F."/>
            <person name="Baker D."/>
            <person name="Gharbi K."/>
            <person name="Hall N."/>
            <person name="Watson M."/>
            <person name="Adriaenssens E.M."/>
            <person name="Foster-Nyarko E."/>
            <person name="Jarju S."/>
            <person name="Secka A."/>
            <person name="Antonio M."/>
            <person name="Oren A."/>
            <person name="Chaudhuri R.R."/>
            <person name="La Ragione R."/>
            <person name="Hildebrand F."/>
            <person name="Pallen M.J."/>
        </authorList>
    </citation>
    <scope>NUCLEOTIDE SEQUENCE</scope>
    <source>
        <strain evidence="13">26628</strain>
    </source>
</reference>
<sequence length="208" mass="23119">MKGKFITFEGCEGAGKSTQLRFLSAYLAERGVPHIVTREPGGSDISEAIRKVILDGRFTAMTDECEALLYAAARAQHLADTVLPALEAGKTVLCDRYLFSSFAYQGYGRGLPRRFLLDINSYAVGRCMPDVALFLDIPPARAFERKHGADRDDRIEQAGADFHDRVYAGYCRLAEEYPDTIVRVDCSGTKFETKDKIVRLLRARGLIG</sequence>
<evidence type="ECO:0000256" key="2">
    <source>
        <dbReference type="ARBA" id="ARBA00012980"/>
    </source>
</evidence>
<dbReference type="EMBL" id="DXFD01000050">
    <property type="protein sequence ID" value="HIX46651.1"/>
    <property type="molecule type" value="Genomic_DNA"/>
</dbReference>
<keyword evidence="4 11" id="KW-0808">Transferase</keyword>
<comment type="caution">
    <text evidence="13">The sequence shown here is derived from an EMBL/GenBank/DDBJ whole genome shotgun (WGS) entry which is preliminary data.</text>
</comment>
<evidence type="ECO:0000259" key="12">
    <source>
        <dbReference type="Pfam" id="PF02223"/>
    </source>
</evidence>
<name>A0A9D1VTL7_9FIRM</name>
<comment type="catalytic activity">
    <reaction evidence="9 11">
        <text>dTMP + ATP = dTDP + ADP</text>
        <dbReference type="Rhea" id="RHEA:13517"/>
        <dbReference type="ChEBI" id="CHEBI:30616"/>
        <dbReference type="ChEBI" id="CHEBI:58369"/>
        <dbReference type="ChEBI" id="CHEBI:63528"/>
        <dbReference type="ChEBI" id="CHEBI:456216"/>
        <dbReference type="EC" id="2.7.4.9"/>
    </reaction>
</comment>
<dbReference type="InterPro" id="IPR027417">
    <property type="entry name" value="P-loop_NTPase"/>
</dbReference>
<dbReference type="GO" id="GO:0005829">
    <property type="term" value="C:cytosol"/>
    <property type="evidence" value="ECO:0007669"/>
    <property type="project" value="TreeGrafter"/>
</dbReference>
<dbReference type="GO" id="GO:0006235">
    <property type="term" value="P:dTTP biosynthetic process"/>
    <property type="evidence" value="ECO:0007669"/>
    <property type="project" value="UniProtKB-UniRule"/>
</dbReference>
<keyword evidence="5 11" id="KW-0545">Nucleotide biosynthesis</keyword>
<feature type="binding site" evidence="11">
    <location>
        <begin position="10"/>
        <end position="17"/>
    </location>
    <ligand>
        <name>ATP</name>
        <dbReference type="ChEBI" id="CHEBI:30616"/>
    </ligand>
</feature>
<dbReference type="GO" id="GO:0006227">
    <property type="term" value="P:dUDP biosynthetic process"/>
    <property type="evidence" value="ECO:0007669"/>
    <property type="project" value="TreeGrafter"/>
</dbReference>
<dbReference type="SUPFAM" id="SSF52540">
    <property type="entry name" value="P-loop containing nucleoside triphosphate hydrolases"/>
    <property type="match status" value="1"/>
</dbReference>
<dbReference type="Proteomes" id="UP000824249">
    <property type="component" value="Unassembled WGS sequence"/>
</dbReference>
<dbReference type="EC" id="2.7.4.9" evidence="2 11"/>
<dbReference type="Pfam" id="PF02223">
    <property type="entry name" value="Thymidylate_kin"/>
    <property type="match status" value="1"/>
</dbReference>
<dbReference type="NCBIfam" id="TIGR00041">
    <property type="entry name" value="DTMP_kinase"/>
    <property type="match status" value="1"/>
</dbReference>
<evidence type="ECO:0000313" key="13">
    <source>
        <dbReference type="EMBL" id="HIX46651.1"/>
    </source>
</evidence>
<evidence type="ECO:0000256" key="7">
    <source>
        <dbReference type="ARBA" id="ARBA00022777"/>
    </source>
</evidence>
<dbReference type="Gene3D" id="3.40.50.300">
    <property type="entry name" value="P-loop containing nucleotide triphosphate hydrolases"/>
    <property type="match status" value="1"/>
</dbReference>
<evidence type="ECO:0000256" key="5">
    <source>
        <dbReference type="ARBA" id="ARBA00022727"/>
    </source>
</evidence>
<dbReference type="AlphaFoldDB" id="A0A9D1VTL7"/>
<dbReference type="InterPro" id="IPR039430">
    <property type="entry name" value="Thymidylate_kin-like_dom"/>
</dbReference>
<dbReference type="FunFam" id="3.40.50.300:FF:000225">
    <property type="entry name" value="Thymidylate kinase"/>
    <property type="match status" value="1"/>
</dbReference>
<dbReference type="PANTHER" id="PTHR10344:SF4">
    <property type="entry name" value="UMP-CMP KINASE 2, MITOCHONDRIAL"/>
    <property type="match status" value="1"/>
</dbReference>
<dbReference type="InterPro" id="IPR018094">
    <property type="entry name" value="Thymidylate_kinase"/>
</dbReference>
<evidence type="ECO:0000256" key="11">
    <source>
        <dbReference type="HAMAP-Rule" id="MF_00165"/>
    </source>
</evidence>
<comment type="similarity">
    <text evidence="1 11">Belongs to the thymidylate kinase family.</text>
</comment>
<evidence type="ECO:0000256" key="10">
    <source>
        <dbReference type="ARBA" id="ARBA00057735"/>
    </source>
</evidence>
<dbReference type="InterPro" id="IPR018095">
    <property type="entry name" value="Thymidylate_kin_CS"/>
</dbReference>
<feature type="domain" description="Thymidylate kinase-like" evidence="12">
    <location>
        <begin position="8"/>
        <end position="197"/>
    </location>
</feature>
<dbReference type="PROSITE" id="PS01331">
    <property type="entry name" value="THYMIDYLATE_KINASE"/>
    <property type="match status" value="1"/>
</dbReference>
<proteinExistence type="inferred from homology"/>
<dbReference type="HAMAP" id="MF_00165">
    <property type="entry name" value="Thymidylate_kinase"/>
    <property type="match status" value="1"/>
</dbReference>
<gene>
    <name evidence="11 13" type="primary">tmk</name>
    <name evidence="13" type="ORF">H9737_03060</name>
</gene>
<evidence type="ECO:0000256" key="8">
    <source>
        <dbReference type="ARBA" id="ARBA00022840"/>
    </source>
</evidence>
<evidence type="ECO:0000256" key="1">
    <source>
        <dbReference type="ARBA" id="ARBA00009776"/>
    </source>
</evidence>
<keyword evidence="8 11" id="KW-0067">ATP-binding</keyword>
<keyword evidence="6 11" id="KW-0547">Nucleotide-binding</keyword>